<name>A0ABV9RPN1_9PSEU</name>
<dbReference type="Proteomes" id="UP001595909">
    <property type="component" value="Unassembled WGS sequence"/>
</dbReference>
<evidence type="ECO:0000256" key="2">
    <source>
        <dbReference type="ARBA" id="ARBA00023033"/>
    </source>
</evidence>
<keyword evidence="1" id="KW-0560">Oxidoreductase</keyword>
<evidence type="ECO:0000313" key="5">
    <source>
        <dbReference type="Proteomes" id="UP001595909"/>
    </source>
</evidence>
<dbReference type="GO" id="GO:0004497">
    <property type="term" value="F:monooxygenase activity"/>
    <property type="evidence" value="ECO:0007669"/>
    <property type="project" value="UniProtKB-KW"/>
</dbReference>
<accession>A0ABV9RPN1</accession>
<protein>
    <submittedName>
        <fullName evidence="4">FAD-dependent monooxygenase</fullName>
    </submittedName>
</protein>
<dbReference type="PRINTS" id="PR00420">
    <property type="entry name" value="RNGMNOXGNASE"/>
</dbReference>
<gene>
    <name evidence="4" type="ORF">ACFPEL_25295</name>
</gene>
<evidence type="ECO:0000259" key="3">
    <source>
        <dbReference type="Pfam" id="PF01494"/>
    </source>
</evidence>
<evidence type="ECO:0000313" key="4">
    <source>
        <dbReference type="EMBL" id="MFC4835750.1"/>
    </source>
</evidence>
<dbReference type="InterPro" id="IPR036188">
    <property type="entry name" value="FAD/NAD-bd_sf"/>
</dbReference>
<dbReference type="Gene3D" id="3.50.50.60">
    <property type="entry name" value="FAD/NAD(P)-binding domain"/>
    <property type="match status" value="1"/>
</dbReference>
<keyword evidence="2 4" id="KW-0503">Monooxygenase</keyword>
<comment type="caution">
    <text evidence="4">The sequence shown here is derived from an EMBL/GenBank/DDBJ whole genome shotgun (WGS) entry which is preliminary data.</text>
</comment>
<dbReference type="SUPFAM" id="SSF51905">
    <property type="entry name" value="FAD/NAD(P)-binding domain"/>
    <property type="match status" value="1"/>
</dbReference>
<feature type="domain" description="FAD-binding" evidence="3">
    <location>
        <begin position="4"/>
        <end position="170"/>
    </location>
</feature>
<dbReference type="EMBL" id="JBHSIM010000051">
    <property type="protein sequence ID" value="MFC4835750.1"/>
    <property type="molecule type" value="Genomic_DNA"/>
</dbReference>
<dbReference type="InterPro" id="IPR050493">
    <property type="entry name" value="FAD-dep_Monooxygenase_BioMet"/>
</dbReference>
<proteinExistence type="predicted"/>
<dbReference type="RefSeq" id="WP_274187901.1">
    <property type="nucleotide sequence ID" value="NZ_BAABHN010000051.1"/>
</dbReference>
<dbReference type="PANTHER" id="PTHR13789:SF309">
    <property type="entry name" value="PUTATIVE (AFU_ORTHOLOGUE AFUA_6G14510)-RELATED"/>
    <property type="match status" value="1"/>
</dbReference>
<dbReference type="Pfam" id="PF01494">
    <property type="entry name" value="FAD_binding_3"/>
    <property type="match status" value="2"/>
</dbReference>
<dbReference type="InterPro" id="IPR002938">
    <property type="entry name" value="FAD-bd"/>
</dbReference>
<sequence length="383" mass="39770">MARAVVVGAGLGGLAGAIALTRHGWDVTVLERRFAPDEVGAGIAVWPNALRALDVLGPGPTGIGAQARAAGTVEVGGGIRTMSGRWLARTDTADLRRRHGDGVVVLRRPDLHAMLRAAAPEVATGVGVRRVDPGDATRPAVVHDDAGREHPAELVVAADGLRSTIRAAVWPEAVPRPTGQTAFRLVAAHDLAEGGESWGDGALVGLGPLPGARTYLYAVVPTAEVPAGDDHLPWLRARLAGWHSPIPSVLDAVEGPVLVHALEDLRPPRSWHHGRIALLGDAAHAMTPNLGQGAAQAFLDAVALAEEATDHPASLAAYEARRRPGAEAVARRSRRAGVVALWRSPLAVAARNALVAALPAEVAAAGLDRMLGTPTPHQEEMSS</sequence>
<organism evidence="4 5">
    <name type="scientific">Actinomycetospora chibensis</name>
    <dbReference type="NCBI Taxonomy" id="663606"/>
    <lineage>
        <taxon>Bacteria</taxon>
        <taxon>Bacillati</taxon>
        <taxon>Actinomycetota</taxon>
        <taxon>Actinomycetes</taxon>
        <taxon>Pseudonocardiales</taxon>
        <taxon>Pseudonocardiaceae</taxon>
        <taxon>Actinomycetospora</taxon>
    </lineage>
</organism>
<feature type="domain" description="FAD-binding" evidence="3">
    <location>
        <begin position="269"/>
        <end position="333"/>
    </location>
</feature>
<keyword evidence="5" id="KW-1185">Reference proteome</keyword>
<reference evidence="5" key="1">
    <citation type="journal article" date="2019" name="Int. J. Syst. Evol. Microbiol.">
        <title>The Global Catalogue of Microorganisms (GCM) 10K type strain sequencing project: providing services to taxonomists for standard genome sequencing and annotation.</title>
        <authorList>
            <consortium name="The Broad Institute Genomics Platform"/>
            <consortium name="The Broad Institute Genome Sequencing Center for Infectious Disease"/>
            <person name="Wu L."/>
            <person name="Ma J."/>
        </authorList>
    </citation>
    <scope>NUCLEOTIDE SEQUENCE [LARGE SCALE GENOMIC DNA]</scope>
    <source>
        <strain evidence="5">CCUG 50347</strain>
    </source>
</reference>
<dbReference type="PANTHER" id="PTHR13789">
    <property type="entry name" value="MONOOXYGENASE"/>
    <property type="match status" value="1"/>
</dbReference>
<evidence type="ECO:0000256" key="1">
    <source>
        <dbReference type="ARBA" id="ARBA00023002"/>
    </source>
</evidence>